<feature type="domain" description="HTH deoR-type" evidence="3">
    <location>
        <begin position="2"/>
        <end position="57"/>
    </location>
</feature>
<dbReference type="PROSITE" id="PS52050">
    <property type="entry name" value="WYL"/>
    <property type="match status" value="1"/>
</dbReference>
<gene>
    <name evidence="4" type="ORF">ACE41H_14030</name>
</gene>
<keyword evidence="2" id="KW-0804">Transcription</keyword>
<dbReference type="PIRSF" id="PIRSF016838">
    <property type="entry name" value="PafC"/>
    <property type="match status" value="1"/>
</dbReference>
<evidence type="ECO:0000256" key="2">
    <source>
        <dbReference type="ARBA" id="ARBA00023163"/>
    </source>
</evidence>
<dbReference type="InterPro" id="IPR026881">
    <property type="entry name" value="WYL_dom"/>
</dbReference>
<dbReference type="PROSITE" id="PS51000">
    <property type="entry name" value="HTH_DEOR_2"/>
    <property type="match status" value="1"/>
</dbReference>
<evidence type="ECO:0000259" key="3">
    <source>
        <dbReference type="PROSITE" id="PS51000"/>
    </source>
</evidence>
<reference evidence="4 5" key="1">
    <citation type="submission" date="2024-09" db="EMBL/GenBank/DDBJ databases">
        <title>Paenibacillus zeirhizospherea sp. nov., isolated from surface of the maize (Zea mays) roots in a horticulture field, Hungary.</title>
        <authorList>
            <person name="Marton D."/>
            <person name="Farkas M."/>
            <person name="Bedics A."/>
            <person name="Toth E."/>
            <person name="Tancsics A."/>
            <person name="Boka K."/>
            <person name="Maroti G."/>
            <person name="Kriszt B."/>
            <person name="Cserhati M."/>
        </authorList>
    </citation>
    <scope>NUCLEOTIDE SEQUENCE [LARGE SCALE GENOMIC DNA]</scope>
    <source>
        <strain evidence="4 5">KCTC 33519</strain>
    </source>
</reference>
<sequence>MRADRLLHILLLLQNQGRLTTRQLAGQLEVSERTIARDMEALSMAGIPVYAERGANGGWRLSEQYRTRLTGMKPDELVSLFISGQEKALEDLGIRRHFDSAIQKLLSSAPPTVQRSAEDVRTKLHIDGAGWHQADEQCPCLPMVQEAVWEERLLSITYMRTGEAEERTVSPLGLVAKRGVWYLVAATDHGMRTFRISRLAAAAMKEESFERPPGFQLAQYWEQSMADFKATLPRYPAKLRFQEELLDGLSRTRYVKLLHRVQTGQEIEAEVEFNTMESACGIILGFGPGMEVLEPQELRNRVCEQAVAIAALYQNNWSTEVK</sequence>
<dbReference type="InterPro" id="IPR013196">
    <property type="entry name" value="HTH_11"/>
</dbReference>
<dbReference type="InterPro" id="IPR001034">
    <property type="entry name" value="DeoR_HTH"/>
</dbReference>
<dbReference type="PANTHER" id="PTHR34580:SF1">
    <property type="entry name" value="PROTEIN PAFC"/>
    <property type="match status" value="1"/>
</dbReference>
<dbReference type="Pfam" id="PF13280">
    <property type="entry name" value="WYL"/>
    <property type="match status" value="1"/>
</dbReference>
<dbReference type="InterPro" id="IPR051534">
    <property type="entry name" value="CBASS_pafABC_assoc_protein"/>
</dbReference>
<proteinExistence type="predicted"/>
<dbReference type="Pfam" id="PF25583">
    <property type="entry name" value="WCX"/>
    <property type="match status" value="1"/>
</dbReference>
<keyword evidence="1" id="KW-0805">Transcription regulation</keyword>
<evidence type="ECO:0000313" key="5">
    <source>
        <dbReference type="Proteomes" id="UP001580346"/>
    </source>
</evidence>
<dbReference type="Gene3D" id="1.10.10.10">
    <property type="entry name" value="Winged helix-like DNA-binding domain superfamily/Winged helix DNA-binding domain"/>
    <property type="match status" value="1"/>
</dbReference>
<name>A0ABV5AUK8_9BACL</name>
<evidence type="ECO:0000313" key="4">
    <source>
        <dbReference type="EMBL" id="MFB5267883.1"/>
    </source>
</evidence>
<accession>A0ABV5AUK8</accession>
<dbReference type="Proteomes" id="UP001580346">
    <property type="component" value="Unassembled WGS sequence"/>
</dbReference>
<evidence type="ECO:0000256" key="1">
    <source>
        <dbReference type="ARBA" id="ARBA00023015"/>
    </source>
</evidence>
<comment type="caution">
    <text evidence="4">The sequence shown here is derived from an EMBL/GenBank/DDBJ whole genome shotgun (WGS) entry which is preliminary data.</text>
</comment>
<dbReference type="RefSeq" id="WP_375355918.1">
    <property type="nucleotide sequence ID" value="NZ_JBHHMI010000011.1"/>
</dbReference>
<dbReference type="InterPro" id="IPR057727">
    <property type="entry name" value="WCX_dom"/>
</dbReference>
<dbReference type="EMBL" id="JBHHMI010000011">
    <property type="protein sequence ID" value="MFB5267883.1"/>
    <property type="molecule type" value="Genomic_DNA"/>
</dbReference>
<dbReference type="InterPro" id="IPR036390">
    <property type="entry name" value="WH_DNA-bd_sf"/>
</dbReference>
<dbReference type="Pfam" id="PF08279">
    <property type="entry name" value="HTH_11"/>
    <property type="match status" value="1"/>
</dbReference>
<keyword evidence="5" id="KW-1185">Reference proteome</keyword>
<dbReference type="InterPro" id="IPR036388">
    <property type="entry name" value="WH-like_DNA-bd_sf"/>
</dbReference>
<organism evidence="4 5">
    <name type="scientific">Paenibacillus enshidis</name>
    <dbReference type="NCBI Taxonomy" id="1458439"/>
    <lineage>
        <taxon>Bacteria</taxon>
        <taxon>Bacillati</taxon>
        <taxon>Bacillota</taxon>
        <taxon>Bacilli</taxon>
        <taxon>Bacillales</taxon>
        <taxon>Paenibacillaceae</taxon>
        <taxon>Paenibacillus</taxon>
    </lineage>
</organism>
<dbReference type="SUPFAM" id="SSF46785">
    <property type="entry name" value="Winged helix' DNA-binding domain"/>
    <property type="match status" value="1"/>
</dbReference>
<protein>
    <submittedName>
        <fullName evidence="4">Helix-turn-helix transcriptional regulator</fullName>
    </submittedName>
</protein>
<dbReference type="InterPro" id="IPR028349">
    <property type="entry name" value="PafC-like"/>
</dbReference>
<dbReference type="PANTHER" id="PTHR34580">
    <property type="match status" value="1"/>
</dbReference>